<keyword evidence="1 4" id="KW-0349">Heme</keyword>
<dbReference type="InterPro" id="IPR047758">
    <property type="entry name" value="CytoC_perox"/>
</dbReference>
<evidence type="ECO:0000256" key="5">
    <source>
        <dbReference type="SAM" id="MobiDB-lite"/>
    </source>
</evidence>
<evidence type="ECO:0000313" key="8">
    <source>
        <dbReference type="Proteomes" id="UP000321039"/>
    </source>
</evidence>
<accession>A0A5C8ZQK0</accession>
<keyword evidence="2 4" id="KW-0479">Metal-binding</keyword>
<dbReference type="PROSITE" id="PS51007">
    <property type="entry name" value="CYTC"/>
    <property type="match status" value="1"/>
</dbReference>
<dbReference type="InterPro" id="IPR009056">
    <property type="entry name" value="Cyt_c-like_dom"/>
</dbReference>
<protein>
    <recommendedName>
        <fullName evidence="6">Cytochrome c domain-containing protein</fullName>
    </recommendedName>
</protein>
<evidence type="ECO:0000256" key="1">
    <source>
        <dbReference type="ARBA" id="ARBA00022617"/>
    </source>
</evidence>
<keyword evidence="8" id="KW-1185">Reference proteome</keyword>
<evidence type="ECO:0000256" key="4">
    <source>
        <dbReference type="PROSITE-ProRule" id="PRU00433"/>
    </source>
</evidence>
<dbReference type="InterPro" id="IPR036909">
    <property type="entry name" value="Cyt_c-like_dom_sf"/>
</dbReference>
<dbReference type="Pfam" id="PF21419">
    <property type="entry name" value="RoxA-like_Cyt-c"/>
    <property type="match status" value="1"/>
</dbReference>
<evidence type="ECO:0000259" key="6">
    <source>
        <dbReference type="PROSITE" id="PS51007"/>
    </source>
</evidence>
<gene>
    <name evidence="7" type="ORF">FV139_17445</name>
</gene>
<dbReference type="Proteomes" id="UP000321039">
    <property type="component" value="Unassembled WGS sequence"/>
</dbReference>
<dbReference type="Gene3D" id="1.10.760.10">
    <property type="entry name" value="Cytochrome c-like domain"/>
    <property type="match status" value="1"/>
</dbReference>
<dbReference type="GO" id="GO:0004130">
    <property type="term" value="F:cytochrome-c peroxidase activity"/>
    <property type="evidence" value="ECO:0007669"/>
    <property type="project" value="TreeGrafter"/>
</dbReference>
<keyword evidence="3 4" id="KW-0408">Iron</keyword>
<dbReference type="NCBIfam" id="NF040606">
    <property type="entry name" value="CytoC_perox"/>
    <property type="match status" value="1"/>
</dbReference>
<dbReference type="GO" id="GO:0009055">
    <property type="term" value="F:electron transfer activity"/>
    <property type="evidence" value="ECO:0007669"/>
    <property type="project" value="InterPro"/>
</dbReference>
<evidence type="ECO:0000256" key="2">
    <source>
        <dbReference type="ARBA" id="ARBA00022723"/>
    </source>
</evidence>
<comment type="caution">
    <text evidence="7">The sequence shown here is derived from an EMBL/GenBank/DDBJ whole genome shotgun (WGS) entry which is preliminary data.</text>
</comment>
<dbReference type="RefSeq" id="WP_148069761.1">
    <property type="nucleotide sequence ID" value="NZ_VRZA01000007.1"/>
</dbReference>
<feature type="domain" description="Cytochrome c" evidence="6">
    <location>
        <begin position="148"/>
        <end position="251"/>
    </location>
</feature>
<proteinExistence type="predicted"/>
<evidence type="ECO:0000256" key="3">
    <source>
        <dbReference type="ARBA" id="ARBA00023004"/>
    </source>
</evidence>
<dbReference type="PANTHER" id="PTHR30600">
    <property type="entry name" value="CYTOCHROME C PEROXIDASE-RELATED"/>
    <property type="match status" value="1"/>
</dbReference>
<dbReference type="AlphaFoldDB" id="A0A5C8ZQK0"/>
<dbReference type="SUPFAM" id="SSF46626">
    <property type="entry name" value="Cytochrome c"/>
    <property type="match status" value="1"/>
</dbReference>
<feature type="region of interest" description="Disordered" evidence="5">
    <location>
        <begin position="486"/>
        <end position="509"/>
    </location>
</feature>
<name>A0A5C8ZQK0_9GAMM</name>
<dbReference type="GO" id="GO:0020037">
    <property type="term" value="F:heme binding"/>
    <property type="evidence" value="ECO:0007669"/>
    <property type="project" value="InterPro"/>
</dbReference>
<organism evidence="7 8">
    <name type="scientific">Parahaliea maris</name>
    <dbReference type="NCBI Taxonomy" id="2716870"/>
    <lineage>
        <taxon>Bacteria</taxon>
        <taxon>Pseudomonadati</taxon>
        <taxon>Pseudomonadota</taxon>
        <taxon>Gammaproteobacteria</taxon>
        <taxon>Cellvibrionales</taxon>
        <taxon>Halieaceae</taxon>
        <taxon>Parahaliea</taxon>
    </lineage>
</organism>
<dbReference type="InterPro" id="IPR051395">
    <property type="entry name" value="Cytochrome_c_Peroxidase/MauG"/>
</dbReference>
<evidence type="ECO:0000313" key="7">
    <source>
        <dbReference type="EMBL" id="TXS90763.1"/>
    </source>
</evidence>
<dbReference type="GO" id="GO:0046872">
    <property type="term" value="F:metal ion binding"/>
    <property type="evidence" value="ECO:0007669"/>
    <property type="project" value="UniProtKB-KW"/>
</dbReference>
<sequence length="695" mass="76342">MTTVNSRLLYRWFKGLLWLLLVLALIALVSWLRGPSFGAVIEGLTPPHLPKVDYSGKQRVWPQQNWDAPLRQKYHHISQGTRTLPIPLSWLLALERPVDNLLTLPFGKRGKFSDDDYLLRFGFIGSERSEHNPHGLPVGFAATPSQNLPGVSGQVTAVGFNCAACHTSHFTYGDTEYIIEGGPATTDLGQLTSALGAALGQTLLSSKVPLVKGRFYRFADAVLGEDAATDANISQLAKDLESLVEYLAGLPAAVDTVEGFTRLDALNRIGNQVFALDPGKFENYVPINAPVNYPHIWTSSWFSWVQYDGSIMNPLVRNTGEAMGVSAYLDTRSPHEERRFSSSVKVDNLYWIEQSLSGTNPLPEQRFNGLLSPPWPESLPAVDRALAQTGAALYREHCEACHLPAPDSERFWSHFNPVEYYVNDERRETEQALLSVHIIPHAQVGTDPAQGEVLVSRTVNTAGMGNSNGFSNFRGMGVGTEVCTRAPGMPPNPYRPGYPDDRSAPPSRQAGKLVNVAVSDGPNLSFALALGAVVQQVNNEWFLQNYYSAAQQALFEEGRPNCLQAGQGYKARPLNGVWATAPFLHNGSVPTVMALLSPPDERPCFVELGGIEFDPVHLGLAQDIELACGEEAPAKYGRNGRFILDTSVPGNSNRGHEFSSRYDATKSWWDQPMGVIGPELEESERLAIIEYLKTL</sequence>
<dbReference type="PANTHER" id="PTHR30600:SF9">
    <property type="entry name" value="BLR7738 PROTEIN"/>
    <property type="match status" value="1"/>
</dbReference>
<reference evidence="7 8" key="1">
    <citation type="submission" date="2019-08" db="EMBL/GenBank/DDBJ databases">
        <title>Parahaliea maris sp. nov., isolated from the surface seawater.</title>
        <authorList>
            <person name="Liu Y."/>
        </authorList>
    </citation>
    <scope>NUCLEOTIDE SEQUENCE [LARGE SCALE GENOMIC DNA]</scope>
    <source>
        <strain evidence="7 8">HSLHS9</strain>
    </source>
</reference>
<dbReference type="EMBL" id="VRZA01000007">
    <property type="protein sequence ID" value="TXS90763.1"/>
    <property type="molecule type" value="Genomic_DNA"/>
</dbReference>